<keyword evidence="2" id="KW-0813">Transport</keyword>
<dbReference type="PANTHER" id="PTHR43117:SF4">
    <property type="entry name" value="OSMOPROTECTANT IMPORT ATP-BINDING PROTEIN OSMV"/>
    <property type="match status" value="1"/>
</dbReference>
<dbReference type="SUPFAM" id="SSF52540">
    <property type="entry name" value="P-loop containing nucleoside triphosphate hydrolases"/>
    <property type="match status" value="1"/>
</dbReference>
<keyword evidence="3" id="KW-0547">Nucleotide-binding</keyword>
<dbReference type="Gene3D" id="3.40.50.300">
    <property type="entry name" value="P-loop containing nucleotide triphosphate hydrolases"/>
    <property type="match status" value="1"/>
</dbReference>
<dbReference type="PROSITE" id="PS50893">
    <property type="entry name" value="ABC_TRANSPORTER_2"/>
    <property type="match status" value="1"/>
</dbReference>
<keyword evidence="7" id="KW-1185">Reference proteome</keyword>
<dbReference type="GO" id="GO:0015697">
    <property type="term" value="P:quaternary ammonium group transport"/>
    <property type="evidence" value="ECO:0007669"/>
    <property type="project" value="UniProtKB-ARBA"/>
</dbReference>
<protein>
    <submittedName>
        <fullName evidence="6">ABC transporter, ATP-binding protein</fullName>
    </submittedName>
</protein>
<dbReference type="SMART" id="SM00382">
    <property type="entry name" value="AAA"/>
    <property type="match status" value="1"/>
</dbReference>
<sequence>MKKRGFKMIEFLNVEKTYPNGNKGIKNMNLNIEEGKITVFIGPSGSGKTTALKMINRLEDATSGEIRISGKNIMEYNIHELRWDMGYVLQQVALFPHMNVEQNISIVPELKGWKKDQTDKRIDELLNTVGLEAEKYRKRMPAELSGGEAQRIGIARALAANPRIILMDEPFSALDPVTRTGLQADIKKLQEKINKTVVFVTHDIEEALLLGNKICIIKDGELIQCGTKKDLTEHPVNNFVREFLASGRNHTICDDIVKDILKNGFYKKIDDFEKENNEITMKINDSSDKLFKILEKNEYVIIINEKNEKLMVKRKNVFSCLSQESDKNE</sequence>
<dbReference type="Proteomes" id="UP000004226">
    <property type="component" value="Unassembled WGS sequence"/>
</dbReference>
<dbReference type="InterPro" id="IPR003439">
    <property type="entry name" value="ABC_transporter-like_ATP-bd"/>
</dbReference>
<dbReference type="GO" id="GO:0005524">
    <property type="term" value="F:ATP binding"/>
    <property type="evidence" value="ECO:0007669"/>
    <property type="project" value="UniProtKB-KW"/>
</dbReference>
<evidence type="ECO:0000313" key="7">
    <source>
        <dbReference type="Proteomes" id="UP000004226"/>
    </source>
</evidence>
<dbReference type="PROSITE" id="PS00211">
    <property type="entry name" value="ABC_TRANSPORTER_1"/>
    <property type="match status" value="1"/>
</dbReference>
<keyword evidence="4 6" id="KW-0067">ATP-binding</keyword>
<evidence type="ECO:0000259" key="5">
    <source>
        <dbReference type="PROSITE" id="PS50893"/>
    </source>
</evidence>
<proteinExistence type="inferred from homology"/>
<dbReference type="EMBL" id="ADAD01000176">
    <property type="protein sequence ID" value="EEY34266.1"/>
    <property type="molecule type" value="Genomic_DNA"/>
</dbReference>
<accession>D0GNU7</accession>
<dbReference type="GO" id="GO:0016887">
    <property type="term" value="F:ATP hydrolysis activity"/>
    <property type="evidence" value="ECO:0007669"/>
    <property type="project" value="InterPro"/>
</dbReference>
<comment type="caution">
    <text evidence="6">The sequence shown here is derived from an EMBL/GenBank/DDBJ whole genome shotgun (WGS) entry which is preliminary data.</text>
</comment>
<dbReference type="InterPro" id="IPR027417">
    <property type="entry name" value="P-loop_NTPase"/>
</dbReference>
<dbReference type="FunFam" id="3.40.50.300:FF:000425">
    <property type="entry name" value="Probable ABC transporter, ATP-binding subunit"/>
    <property type="match status" value="1"/>
</dbReference>
<evidence type="ECO:0000256" key="3">
    <source>
        <dbReference type="ARBA" id="ARBA00022741"/>
    </source>
</evidence>
<dbReference type="AlphaFoldDB" id="D0GNU7"/>
<evidence type="ECO:0000256" key="1">
    <source>
        <dbReference type="ARBA" id="ARBA00005417"/>
    </source>
</evidence>
<feature type="domain" description="ABC transporter" evidence="5">
    <location>
        <begin position="9"/>
        <end position="244"/>
    </location>
</feature>
<dbReference type="PANTHER" id="PTHR43117">
    <property type="entry name" value="OSMOPROTECTANT IMPORT ATP-BINDING PROTEIN OSMV"/>
    <property type="match status" value="1"/>
</dbReference>
<gene>
    <name evidence="6" type="ORF">HMPREF0554_2380</name>
</gene>
<dbReference type="eggNOG" id="COG1125">
    <property type="taxonomic scope" value="Bacteria"/>
</dbReference>
<name>D0GNU7_9FUSO</name>
<dbReference type="InterPro" id="IPR017871">
    <property type="entry name" value="ABC_transporter-like_CS"/>
</dbReference>
<evidence type="ECO:0000256" key="2">
    <source>
        <dbReference type="ARBA" id="ARBA00022448"/>
    </source>
</evidence>
<reference evidence="6 7" key="1">
    <citation type="submission" date="2009-10" db="EMBL/GenBank/DDBJ databases">
        <authorList>
            <person name="Harkins D.M."/>
            <person name="Madupu R."/>
            <person name="Durkin A.S."/>
            <person name="Torralba M."/>
            <person name="Methe B."/>
            <person name="Sutton G.G."/>
            <person name="Strausberg R.L."/>
            <person name="Nelson K.E."/>
        </authorList>
    </citation>
    <scope>NUCLEOTIDE SEQUENCE [LARGE SCALE GENOMIC DNA]</scope>
    <source>
        <strain evidence="6 7">F0264</strain>
    </source>
</reference>
<dbReference type="InterPro" id="IPR003593">
    <property type="entry name" value="AAA+_ATPase"/>
</dbReference>
<organism evidence="6 7">
    <name type="scientific">Pseudoleptotrichia goodfellowii F0264</name>
    <dbReference type="NCBI Taxonomy" id="596323"/>
    <lineage>
        <taxon>Bacteria</taxon>
        <taxon>Fusobacteriati</taxon>
        <taxon>Fusobacteriota</taxon>
        <taxon>Fusobacteriia</taxon>
        <taxon>Fusobacteriales</taxon>
        <taxon>Leptotrichiaceae</taxon>
        <taxon>Pseudoleptotrichia</taxon>
    </lineage>
</organism>
<evidence type="ECO:0000256" key="4">
    <source>
        <dbReference type="ARBA" id="ARBA00022840"/>
    </source>
</evidence>
<evidence type="ECO:0000313" key="6">
    <source>
        <dbReference type="EMBL" id="EEY34266.1"/>
    </source>
</evidence>
<dbReference type="Pfam" id="PF00005">
    <property type="entry name" value="ABC_tran"/>
    <property type="match status" value="1"/>
</dbReference>
<comment type="similarity">
    <text evidence="1">Belongs to the ABC transporter superfamily.</text>
</comment>